<protein>
    <submittedName>
        <fullName evidence="1">Uncharacterized protein</fullName>
    </submittedName>
</protein>
<name>A0ACC2KP37_PERAE</name>
<dbReference type="Proteomes" id="UP001234297">
    <property type="component" value="Chromosome 10"/>
</dbReference>
<reference evidence="1 2" key="1">
    <citation type="journal article" date="2022" name="Hortic Res">
        <title>A haplotype resolved chromosomal level avocado genome allows analysis of novel avocado genes.</title>
        <authorList>
            <person name="Nath O."/>
            <person name="Fletcher S.J."/>
            <person name="Hayward A."/>
            <person name="Shaw L.M."/>
            <person name="Masouleh A.K."/>
            <person name="Furtado A."/>
            <person name="Henry R.J."/>
            <person name="Mitter N."/>
        </authorList>
    </citation>
    <scope>NUCLEOTIDE SEQUENCE [LARGE SCALE GENOMIC DNA]</scope>
    <source>
        <strain evidence="2">cv. Hass</strain>
    </source>
</reference>
<dbReference type="EMBL" id="CM056818">
    <property type="protein sequence ID" value="KAJ8622723.1"/>
    <property type="molecule type" value="Genomic_DNA"/>
</dbReference>
<accession>A0ACC2KP37</accession>
<sequence>MGPSGSGKSTILDSLVGRLAGNVTMTGNILLNGKKRRLDYGVVVMKTYMACSGICSQVYTRDVIGVEFDPLIPRGPKVKGEEVIQKIFGINLGHSKWWDLAAVFAILFSYRLLFFLILKFNERASPLFHTLYAKRNLRHLKRWTSFKSKPSFSYPSRRHSSLPASSPSQQPPTSSPLSKYPFFLLMLLCRTWPFLCCC</sequence>
<organism evidence="1 2">
    <name type="scientific">Persea americana</name>
    <name type="common">Avocado</name>
    <dbReference type="NCBI Taxonomy" id="3435"/>
    <lineage>
        <taxon>Eukaryota</taxon>
        <taxon>Viridiplantae</taxon>
        <taxon>Streptophyta</taxon>
        <taxon>Embryophyta</taxon>
        <taxon>Tracheophyta</taxon>
        <taxon>Spermatophyta</taxon>
        <taxon>Magnoliopsida</taxon>
        <taxon>Magnoliidae</taxon>
        <taxon>Laurales</taxon>
        <taxon>Lauraceae</taxon>
        <taxon>Persea</taxon>
    </lineage>
</organism>
<gene>
    <name evidence="1" type="ORF">MRB53_031252</name>
</gene>
<proteinExistence type="predicted"/>
<keyword evidence="2" id="KW-1185">Reference proteome</keyword>
<evidence type="ECO:0000313" key="2">
    <source>
        <dbReference type="Proteomes" id="UP001234297"/>
    </source>
</evidence>
<evidence type="ECO:0000313" key="1">
    <source>
        <dbReference type="EMBL" id="KAJ8622723.1"/>
    </source>
</evidence>
<comment type="caution">
    <text evidence="1">The sequence shown here is derived from an EMBL/GenBank/DDBJ whole genome shotgun (WGS) entry which is preliminary data.</text>
</comment>